<keyword evidence="4" id="KW-1003">Cell membrane</keyword>
<evidence type="ECO:0000256" key="7">
    <source>
        <dbReference type="ARBA" id="ARBA00022692"/>
    </source>
</evidence>
<sequence length="484" mass="52231">MDIKIVAYFLGRIAQAQGLVFLLPLAVSLWRGENFAGAALFFAAALSAGIGTKLRCYGTDPGDRLSIREGIAITGGGWMLATFLGMLPYLLGGYLGYLDGVFESISGFTGTGATVITDIEALPQGILLWRSLTHWLGGLGIIVIFIALLPATGQSAITMYNAESSSQGSERVLPRLKNMTSVLFRIYVVLTTVAYFIFLLCGMEPLAALNHAMSTIGTGGFSTYNASAAHFQSPAVELWMSLFMFIAGGSFGLYYRVYLKGPRVLWTNSEFKAYLGIVVAAVFLIAGDLLRSGLYDLPDSLRFAVFQVTSLSTTGFVSANYELWPGFSKGVLLLLMLMGGCVGSTAAGLKIARVILLFRMVRAIVLEKLHPRVAISVRMNGGSVSEAVLHRTAVFFFLYILTIAFFAVLMTADNIKTFDAIGISVTTVGCIGPAFGIAGATENYAGLSDFTKGILCFAMLLGRLEFFTLLVMLYPSFWRSKGNW</sequence>
<proteinExistence type="inferred from homology"/>
<dbReference type="InterPro" id="IPR003445">
    <property type="entry name" value="Cat_transpt"/>
</dbReference>
<organism evidence="13 14">
    <name type="scientific">Selenomonas sputigena</name>
    <dbReference type="NCBI Taxonomy" id="69823"/>
    <lineage>
        <taxon>Bacteria</taxon>
        <taxon>Bacillati</taxon>
        <taxon>Bacillota</taxon>
        <taxon>Negativicutes</taxon>
        <taxon>Selenomonadales</taxon>
        <taxon>Selenomonadaceae</taxon>
        <taxon>Selenomonas</taxon>
    </lineage>
</organism>
<evidence type="ECO:0000256" key="4">
    <source>
        <dbReference type="ARBA" id="ARBA00022475"/>
    </source>
</evidence>
<feature type="transmembrane region" description="Helical" evidence="12">
    <location>
        <begin position="7"/>
        <end position="30"/>
    </location>
</feature>
<evidence type="ECO:0000313" key="13">
    <source>
        <dbReference type="EMBL" id="MEX5285911.1"/>
    </source>
</evidence>
<evidence type="ECO:0000256" key="1">
    <source>
        <dbReference type="ARBA" id="ARBA00004429"/>
    </source>
</evidence>
<feature type="transmembrane region" description="Helical" evidence="12">
    <location>
        <begin position="238"/>
        <end position="259"/>
    </location>
</feature>
<dbReference type="Proteomes" id="UP001559623">
    <property type="component" value="Unassembled WGS sequence"/>
</dbReference>
<keyword evidence="6" id="KW-0633">Potassium transport</keyword>
<feature type="transmembrane region" description="Helical" evidence="12">
    <location>
        <begin position="135"/>
        <end position="161"/>
    </location>
</feature>
<evidence type="ECO:0000256" key="5">
    <source>
        <dbReference type="ARBA" id="ARBA00022519"/>
    </source>
</evidence>
<evidence type="ECO:0000256" key="3">
    <source>
        <dbReference type="ARBA" id="ARBA00022448"/>
    </source>
</evidence>
<keyword evidence="8" id="KW-0630">Potassium</keyword>
<evidence type="ECO:0000256" key="12">
    <source>
        <dbReference type="SAM" id="Phobius"/>
    </source>
</evidence>
<feature type="transmembrane region" description="Helical" evidence="12">
    <location>
        <begin position="182"/>
        <end position="200"/>
    </location>
</feature>
<feature type="transmembrane region" description="Helical" evidence="12">
    <location>
        <begin position="421"/>
        <end position="441"/>
    </location>
</feature>
<accession>A0ABV3X6V3</accession>
<feature type="transmembrane region" description="Helical" evidence="12">
    <location>
        <begin position="388"/>
        <end position="409"/>
    </location>
</feature>
<feature type="transmembrane region" description="Helical" evidence="12">
    <location>
        <begin position="453"/>
        <end position="474"/>
    </location>
</feature>
<dbReference type="PIRSF" id="PIRSF006247">
    <property type="entry name" value="TrkH"/>
    <property type="match status" value="1"/>
</dbReference>
<comment type="caution">
    <text evidence="13">The sequence shown here is derived from an EMBL/GenBank/DDBJ whole genome shotgun (WGS) entry which is preliminary data.</text>
</comment>
<feature type="transmembrane region" description="Helical" evidence="12">
    <location>
        <begin position="36"/>
        <end position="58"/>
    </location>
</feature>
<feature type="transmembrane region" description="Helical" evidence="12">
    <location>
        <begin position="70"/>
        <end position="91"/>
    </location>
</feature>
<feature type="transmembrane region" description="Helical" evidence="12">
    <location>
        <begin position="331"/>
        <end position="352"/>
    </location>
</feature>
<dbReference type="Pfam" id="PF02386">
    <property type="entry name" value="TrkH"/>
    <property type="match status" value="2"/>
</dbReference>
<keyword evidence="10" id="KW-0406">Ion transport</keyword>
<keyword evidence="9 12" id="KW-1133">Transmembrane helix</keyword>
<evidence type="ECO:0000256" key="11">
    <source>
        <dbReference type="ARBA" id="ARBA00023136"/>
    </source>
</evidence>
<comment type="subcellular location">
    <subcellularLocation>
        <location evidence="1">Cell inner membrane</location>
        <topology evidence="1">Multi-pass membrane protein</topology>
    </subcellularLocation>
</comment>
<gene>
    <name evidence="13" type="ORF">QCO44_09770</name>
</gene>
<name>A0ABV3X6V3_9FIRM</name>
<evidence type="ECO:0000256" key="10">
    <source>
        <dbReference type="ARBA" id="ARBA00023065"/>
    </source>
</evidence>
<keyword evidence="7 12" id="KW-0812">Transmembrane</keyword>
<evidence type="ECO:0000256" key="2">
    <source>
        <dbReference type="ARBA" id="ARBA00009137"/>
    </source>
</evidence>
<dbReference type="PANTHER" id="PTHR32024:SF2">
    <property type="entry name" value="TRK SYSTEM POTASSIUM UPTAKE PROTEIN TRKG-RELATED"/>
    <property type="match status" value="1"/>
</dbReference>
<keyword evidence="11 12" id="KW-0472">Membrane</keyword>
<dbReference type="PANTHER" id="PTHR32024">
    <property type="entry name" value="TRK SYSTEM POTASSIUM UPTAKE PROTEIN TRKG-RELATED"/>
    <property type="match status" value="1"/>
</dbReference>
<dbReference type="EMBL" id="JARVLH010000006">
    <property type="protein sequence ID" value="MEX5285911.1"/>
    <property type="molecule type" value="Genomic_DNA"/>
</dbReference>
<dbReference type="InterPro" id="IPR004772">
    <property type="entry name" value="TrkH"/>
</dbReference>
<evidence type="ECO:0000256" key="8">
    <source>
        <dbReference type="ARBA" id="ARBA00022958"/>
    </source>
</evidence>
<protein>
    <submittedName>
        <fullName evidence="13">TrkH family potassium uptake protein</fullName>
    </submittedName>
</protein>
<keyword evidence="5" id="KW-0997">Cell inner membrane</keyword>
<dbReference type="RefSeq" id="WP_368847632.1">
    <property type="nucleotide sequence ID" value="NZ_CP194411.1"/>
</dbReference>
<feature type="transmembrane region" description="Helical" evidence="12">
    <location>
        <begin position="271"/>
        <end position="290"/>
    </location>
</feature>
<evidence type="ECO:0000256" key="6">
    <source>
        <dbReference type="ARBA" id="ARBA00022538"/>
    </source>
</evidence>
<keyword evidence="3" id="KW-0813">Transport</keyword>
<evidence type="ECO:0000256" key="9">
    <source>
        <dbReference type="ARBA" id="ARBA00022989"/>
    </source>
</evidence>
<keyword evidence="14" id="KW-1185">Reference proteome</keyword>
<comment type="similarity">
    <text evidence="2">Belongs to the TrkH potassium transport family.</text>
</comment>
<reference evidence="13 14" key="1">
    <citation type="submission" date="2023-04" db="EMBL/GenBank/DDBJ databases">
        <title>Genome Sequence of Selenomonas sputigena ATCC 33150.</title>
        <authorList>
            <person name="Miller D.P."/>
            <person name="Anvari S."/>
            <person name="Polson S.W."/>
            <person name="Macdonald M."/>
            <person name="Mcdowell J.V."/>
        </authorList>
    </citation>
    <scope>NUCLEOTIDE SEQUENCE [LARGE SCALE GENOMIC DNA]</scope>
    <source>
        <strain evidence="13 14">ATCC 33150</strain>
    </source>
</reference>
<evidence type="ECO:0000313" key="14">
    <source>
        <dbReference type="Proteomes" id="UP001559623"/>
    </source>
</evidence>